<dbReference type="EMBL" id="VMSO01000001">
    <property type="protein sequence ID" value="KAA8502999.1"/>
    <property type="molecule type" value="Genomic_DNA"/>
</dbReference>
<gene>
    <name evidence="4" type="ORF">FNY66_00500</name>
</gene>
<dbReference type="InterPro" id="IPR028098">
    <property type="entry name" value="Glyco_trans_4-like_N"/>
</dbReference>
<dbReference type="OrthoDB" id="9772485at2"/>
<dbReference type="GO" id="GO:0016757">
    <property type="term" value="F:glycosyltransferase activity"/>
    <property type="evidence" value="ECO:0007669"/>
    <property type="project" value="InterPro"/>
</dbReference>
<proteinExistence type="predicted"/>
<evidence type="ECO:0000313" key="4">
    <source>
        <dbReference type="EMBL" id="KAA8502999.1"/>
    </source>
</evidence>
<dbReference type="Pfam" id="PF00534">
    <property type="entry name" value="Glycos_transf_1"/>
    <property type="match status" value="1"/>
</dbReference>
<dbReference type="RefSeq" id="WP_150310108.1">
    <property type="nucleotide sequence ID" value="NZ_VMSO01000001.1"/>
</dbReference>
<organism evidence="4 5">
    <name type="scientific">Mediterraneibacter catenae</name>
    <dbReference type="NCBI Taxonomy" id="2594882"/>
    <lineage>
        <taxon>Bacteria</taxon>
        <taxon>Bacillati</taxon>
        <taxon>Bacillota</taxon>
        <taxon>Clostridia</taxon>
        <taxon>Lachnospirales</taxon>
        <taxon>Lachnospiraceae</taxon>
        <taxon>Mediterraneibacter</taxon>
    </lineage>
</organism>
<feature type="domain" description="Glycosyltransferase subfamily 4-like N-terminal" evidence="3">
    <location>
        <begin position="12"/>
        <end position="178"/>
    </location>
</feature>
<reference evidence="4" key="1">
    <citation type="submission" date="2019-07" db="EMBL/GenBank/DDBJ databases">
        <authorList>
            <person name="Wongkuna S."/>
            <person name="Scaria J."/>
        </authorList>
    </citation>
    <scope>NUCLEOTIDE SEQUENCE [LARGE SCALE GENOMIC DNA]</scope>
    <source>
        <strain evidence="4">SW178</strain>
    </source>
</reference>
<dbReference type="SUPFAM" id="SSF53756">
    <property type="entry name" value="UDP-Glycosyltransferase/glycogen phosphorylase"/>
    <property type="match status" value="1"/>
</dbReference>
<evidence type="ECO:0000259" key="3">
    <source>
        <dbReference type="Pfam" id="PF13439"/>
    </source>
</evidence>
<dbReference type="AlphaFoldDB" id="A0A5M9I4H4"/>
<dbReference type="Gene3D" id="3.40.50.2000">
    <property type="entry name" value="Glycogen Phosphorylase B"/>
    <property type="match status" value="2"/>
</dbReference>
<evidence type="ECO:0000256" key="1">
    <source>
        <dbReference type="ARBA" id="ARBA00022679"/>
    </source>
</evidence>
<dbReference type="CDD" id="cd03801">
    <property type="entry name" value="GT4_PimA-like"/>
    <property type="match status" value="1"/>
</dbReference>
<protein>
    <submittedName>
        <fullName evidence="4">Glycosyltransferase family 4 protein</fullName>
    </submittedName>
</protein>
<dbReference type="InterPro" id="IPR001296">
    <property type="entry name" value="Glyco_trans_1"/>
</dbReference>
<dbReference type="PANTHER" id="PTHR46401">
    <property type="entry name" value="GLYCOSYLTRANSFERASE WBBK-RELATED"/>
    <property type="match status" value="1"/>
</dbReference>
<evidence type="ECO:0000313" key="5">
    <source>
        <dbReference type="Proteomes" id="UP000322025"/>
    </source>
</evidence>
<dbReference type="Pfam" id="PF13439">
    <property type="entry name" value="Glyco_transf_4"/>
    <property type="match status" value="1"/>
</dbReference>
<dbReference type="Proteomes" id="UP000322025">
    <property type="component" value="Unassembled WGS sequence"/>
</dbReference>
<name>A0A5M9I4H4_9FIRM</name>
<evidence type="ECO:0000259" key="2">
    <source>
        <dbReference type="Pfam" id="PF00534"/>
    </source>
</evidence>
<comment type="caution">
    <text evidence="4">The sequence shown here is derived from an EMBL/GenBank/DDBJ whole genome shotgun (WGS) entry which is preliminary data.</text>
</comment>
<accession>A0A5M9I4H4</accession>
<sequence length="367" mass="41715">MLGHKRIPSREGGVEIVVKELGTRMVRLGHQVTCFNRREHHVNRKGYGRCNLHEYKGVRIRPVPTVTGKGLAAVSSSFFASIFAAFGRFDVVHFHAEGPCAMLWIPRLLGRRCIATVHGLDWKRQKWGAFARNYIRFGEKIAVKYADEIIVLSRGAKEYFLKEYGRETVLIPNGVDRHRKIEAEQINQLFGLKKDEYILFLGRVVPEKGIRYLIEAFRTVHTEKKLVIAGGSSDSQAFMKEMQRLAGGDSRIRFTGFVGGRVLAELFSNAYVYCLPSDLEGMPLSLLEAMSYGCCCLTSDIPECADVVEDRALTFRKGSVDDLREKLQFLCDHPDVVGQYKSEAADYICGRFDWDTTVKKTLEIYRR</sequence>
<dbReference type="PANTHER" id="PTHR46401:SF2">
    <property type="entry name" value="GLYCOSYLTRANSFERASE WBBK-RELATED"/>
    <property type="match status" value="1"/>
</dbReference>
<dbReference type="GO" id="GO:0009103">
    <property type="term" value="P:lipopolysaccharide biosynthetic process"/>
    <property type="evidence" value="ECO:0007669"/>
    <property type="project" value="TreeGrafter"/>
</dbReference>
<keyword evidence="1 4" id="KW-0808">Transferase</keyword>
<feature type="domain" description="Glycosyl transferase family 1" evidence="2">
    <location>
        <begin position="191"/>
        <end position="334"/>
    </location>
</feature>
<keyword evidence="5" id="KW-1185">Reference proteome</keyword>